<evidence type="ECO:0000256" key="4">
    <source>
        <dbReference type="ARBA" id="ARBA00023163"/>
    </source>
</evidence>
<dbReference type="STRING" id="573729.G2Q183"/>
<dbReference type="GO" id="GO:0008270">
    <property type="term" value="F:zinc ion binding"/>
    <property type="evidence" value="ECO:0007669"/>
    <property type="project" value="InterPro"/>
</dbReference>
<evidence type="ECO:0000256" key="2">
    <source>
        <dbReference type="ARBA" id="ARBA00022723"/>
    </source>
</evidence>
<dbReference type="SMART" id="SM00066">
    <property type="entry name" value="GAL4"/>
    <property type="match status" value="1"/>
</dbReference>
<dbReference type="Pfam" id="PF00172">
    <property type="entry name" value="Zn_clus"/>
    <property type="match status" value="1"/>
</dbReference>
<dbReference type="InterPro" id="IPR007219">
    <property type="entry name" value="XnlR_reg_dom"/>
</dbReference>
<dbReference type="RefSeq" id="XP_003658520.1">
    <property type="nucleotide sequence ID" value="XM_003658472.1"/>
</dbReference>
<reference evidence="7 8" key="1">
    <citation type="journal article" date="2011" name="Nat. Biotechnol.">
        <title>Comparative genomic analysis of the thermophilic biomass-degrading fungi Myceliophthora thermophila and Thielavia terrestris.</title>
        <authorList>
            <person name="Berka R.M."/>
            <person name="Grigoriev I.V."/>
            <person name="Otillar R."/>
            <person name="Salamov A."/>
            <person name="Grimwood J."/>
            <person name="Reid I."/>
            <person name="Ishmael N."/>
            <person name="John T."/>
            <person name="Darmond C."/>
            <person name="Moisan M.-C."/>
            <person name="Henrissat B."/>
            <person name="Coutinho P.M."/>
            <person name="Lombard V."/>
            <person name="Natvig D.O."/>
            <person name="Lindquist E."/>
            <person name="Schmutz J."/>
            <person name="Lucas S."/>
            <person name="Harris P."/>
            <person name="Powlowski J."/>
            <person name="Bellemare A."/>
            <person name="Taylor D."/>
            <person name="Butler G."/>
            <person name="de Vries R.P."/>
            <person name="Allijn I.E."/>
            <person name="van den Brink J."/>
            <person name="Ushinsky S."/>
            <person name="Storms R."/>
            <person name="Powell A.J."/>
            <person name="Paulsen I.T."/>
            <person name="Elbourne L.D.H."/>
            <person name="Baker S.E."/>
            <person name="Magnuson J."/>
            <person name="LaBoissiere S."/>
            <person name="Clutterbuck A.J."/>
            <person name="Martinez D."/>
            <person name="Wogulis M."/>
            <person name="de Leon A.L."/>
            <person name="Rey M.W."/>
            <person name="Tsang A."/>
        </authorList>
    </citation>
    <scope>NUCLEOTIDE SEQUENCE [LARGE SCALE GENOMIC DNA]</scope>
    <source>
        <strain evidence="8">ATCC 42464 / BCRC 31852 / DSM 1799</strain>
    </source>
</reference>
<dbReference type="KEGG" id="mtm:MYCTH_75696"/>
<dbReference type="Proteomes" id="UP000007322">
    <property type="component" value="Chromosome 1"/>
</dbReference>
<dbReference type="PANTHER" id="PTHR47338">
    <property type="entry name" value="ZN(II)2CYS6 TRANSCRIPTION FACTOR (EUROFUNG)-RELATED"/>
    <property type="match status" value="1"/>
</dbReference>
<dbReference type="InterPro" id="IPR001138">
    <property type="entry name" value="Zn2Cys6_DnaBD"/>
</dbReference>
<dbReference type="HOGENOM" id="CLU_574901_0_0_1"/>
<dbReference type="InterPro" id="IPR036864">
    <property type="entry name" value="Zn2-C6_fun-type_DNA-bd_sf"/>
</dbReference>
<keyword evidence="3" id="KW-0805">Transcription regulation</keyword>
<dbReference type="Gene3D" id="4.10.240.10">
    <property type="entry name" value="Zn(2)-C6 fungal-type DNA-binding domain"/>
    <property type="match status" value="1"/>
</dbReference>
<name>G2Q183_THET4</name>
<dbReference type="CDD" id="cd12148">
    <property type="entry name" value="fungal_TF_MHR"/>
    <property type="match status" value="1"/>
</dbReference>
<dbReference type="GO" id="GO:0005634">
    <property type="term" value="C:nucleus"/>
    <property type="evidence" value="ECO:0007669"/>
    <property type="project" value="UniProtKB-SubCell"/>
</dbReference>
<evidence type="ECO:0000259" key="6">
    <source>
        <dbReference type="PROSITE" id="PS50048"/>
    </source>
</evidence>
<protein>
    <recommendedName>
        <fullName evidence="6">Zn(2)-C6 fungal-type domain-containing protein</fullName>
    </recommendedName>
</protein>
<evidence type="ECO:0000313" key="8">
    <source>
        <dbReference type="Proteomes" id="UP000007322"/>
    </source>
</evidence>
<evidence type="ECO:0000313" key="7">
    <source>
        <dbReference type="EMBL" id="AEO53275.1"/>
    </source>
</evidence>
<dbReference type="OMA" id="NTWFTIV"/>
<organism evidence="7 8">
    <name type="scientific">Thermothelomyces thermophilus (strain ATCC 42464 / BCRC 31852 / DSM 1799)</name>
    <name type="common">Sporotrichum thermophile</name>
    <dbReference type="NCBI Taxonomy" id="573729"/>
    <lineage>
        <taxon>Eukaryota</taxon>
        <taxon>Fungi</taxon>
        <taxon>Dikarya</taxon>
        <taxon>Ascomycota</taxon>
        <taxon>Pezizomycotina</taxon>
        <taxon>Sordariomycetes</taxon>
        <taxon>Sordariomycetidae</taxon>
        <taxon>Sordariales</taxon>
        <taxon>Chaetomiaceae</taxon>
        <taxon>Thermothelomyces</taxon>
    </lineage>
</organism>
<dbReference type="AlphaFoldDB" id="G2Q183"/>
<evidence type="ECO:0000256" key="3">
    <source>
        <dbReference type="ARBA" id="ARBA00023015"/>
    </source>
</evidence>
<dbReference type="CDD" id="cd00067">
    <property type="entry name" value="GAL4"/>
    <property type="match status" value="1"/>
</dbReference>
<proteinExistence type="predicted"/>
<dbReference type="SUPFAM" id="SSF57701">
    <property type="entry name" value="Zn2/Cys6 DNA-binding domain"/>
    <property type="match status" value="1"/>
</dbReference>
<accession>G2Q183</accession>
<evidence type="ECO:0000256" key="5">
    <source>
        <dbReference type="ARBA" id="ARBA00023242"/>
    </source>
</evidence>
<dbReference type="PANTHER" id="PTHR47338:SF20">
    <property type="entry name" value="ZN(II)2CYS6 TRANSCRIPTION FACTOR (EUROFUNG)"/>
    <property type="match status" value="1"/>
</dbReference>
<dbReference type="Pfam" id="PF04082">
    <property type="entry name" value="Fungal_trans"/>
    <property type="match status" value="1"/>
</dbReference>
<keyword evidence="2" id="KW-0479">Metal-binding</keyword>
<dbReference type="PROSITE" id="PS50048">
    <property type="entry name" value="ZN2_CY6_FUNGAL_2"/>
    <property type="match status" value="1"/>
</dbReference>
<dbReference type="GO" id="GO:0006351">
    <property type="term" value="P:DNA-templated transcription"/>
    <property type="evidence" value="ECO:0007669"/>
    <property type="project" value="InterPro"/>
</dbReference>
<sequence>MSATSSSPTTSPVKPHFPRPQHNCLECKRLKRACDKKLPCGKCEKAGRNCEYRDSGDDGVFGPISAARDIHSLAFGTLLDILVHKQGIKEAISSYFDGVNTWFTVVERAAFERELEANWDNLQAETSAMALCMALIARPPNQKSSKGMGDTVYPSTKAILSLVQSKVPISTKMLQAELLVAMYEFSHSMPQQAYLSLGRCLQMTKAMGWHDPTFWALEKQISRPADLKLCSILCLLNVAYQDPATQGYPMNTMGLNLGFPIPGPDALDQFFPGSPFQIGGQNQGFRDANSDQMAGVVFPEAVSAWYLFQVLQHLSNPAVQDNDSRRELSNHIFRHMKATGRSRWRACDRAIGTDLIALMKLHQPHLAGMPDPLTMMIDPSHAEDTTRMRTVIDVIHGKAGKVTQIEELDRGAVDPSWAFAMCYASQLLISYGYNTLQDLNWLQKVADLRAALERVSRRWKIAEQYCRQVTIDLDNRLAAGFVN</sequence>
<keyword evidence="4" id="KW-0804">Transcription</keyword>
<dbReference type="GO" id="GO:0000981">
    <property type="term" value="F:DNA-binding transcription factor activity, RNA polymerase II-specific"/>
    <property type="evidence" value="ECO:0007669"/>
    <property type="project" value="InterPro"/>
</dbReference>
<keyword evidence="8" id="KW-1185">Reference proteome</keyword>
<comment type="subcellular location">
    <subcellularLocation>
        <location evidence="1">Nucleus</location>
    </subcellularLocation>
</comment>
<dbReference type="InterPro" id="IPR050815">
    <property type="entry name" value="TF_fung"/>
</dbReference>
<gene>
    <name evidence="7" type="ORF">MYCTH_75696</name>
</gene>
<feature type="domain" description="Zn(2)-C6 fungal-type" evidence="6">
    <location>
        <begin position="23"/>
        <end position="52"/>
    </location>
</feature>
<keyword evidence="5" id="KW-0539">Nucleus</keyword>
<dbReference type="GeneID" id="11508907"/>
<dbReference type="GO" id="GO:0003677">
    <property type="term" value="F:DNA binding"/>
    <property type="evidence" value="ECO:0007669"/>
    <property type="project" value="InterPro"/>
</dbReference>
<dbReference type="VEuPathDB" id="FungiDB:MYCTH_75696"/>
<evidence type="ECO:0000256" key="1">
    <source>
        <dbReference type="ARBA" id="ARBA00004123"/>
    </source>
</evidence>
<dbReference type="OrthoDB" id="3862662at2759"/>
<dbReference type="InParanoid" id="G2Q183"/>
<dbReference type="eggNOG" id="ENOG502RP3U">
    <property type="taxonomic scope" value="Eukaryota"/>
</dbReference>
<dbReference type="EMBL" id="CP003002">
    <property type="protein sequence ID" value="AEO53275.1"/>
    <property type="molecule type" value="Genomic_DNA"/>
</dbReference>